<evidence type="ECO:0000313" key="2">
    <source>
        <dbReference type="Proteomes" id="UP000821865"/>
    </source>
</evidence>
<organism evidence="1 2">
    <name type="scientific">Dermacentor silvarum</name>
    <name type="common">Tick</name>
    <dbReference type="NCBI Taxonomy" id="543639"/>
    <lineage>
        <taxon>Eukaryota</taxon>
        <taxon>Metazoa</taxon>
        <taxon>Ecdysozoa</taxon>
        <taxon>Arthropoda</taxon>
        <taxon>Chelicerata</taxon>
        <taxon>Arachnida</taxon>
        <taxon>Acari</taxon>
        <taxon>Parasitiformes</taxon>
        <taxon>Ixodida</taxon>
        <taxon>Ixodoidea</taxon>
        <taxon>Ixodidae</taxon>
        <taxon>Rhipicephalinae</taxon>
        <taxon>Dermacentor</taxon>
    </lineage>
</organism>
<gene>
    <name evidence="1" type="ORF">HPB49_008388</name>
</gene>
<protein>
    <submittedName>
        <fullName evidence="1">Uncharacterized protein</fullName>
    </submittedName>
</protein>
<sequence length="494" mass="56223">MIQETHMEDTPTLPGYRAYSSPPSAREHGKGAAQGVCTFVRKGLTSIHHGKFLGRSSIEHCVTEIGLGRRKQETILLANIYSNPTHGQQKFKALLHKTTKTSPNGTVVVCGDFNAPHKELGYNRTSAKGRDLLEEASNAGFVLYTDPGNPTRIGTSTTRDTNPDLTFTRLSGKARGTATWRNTGHNLGSDHYIIELNIPTTVHNDQKKFKHKLTNWTRFRATLDEADNDIEDIEKWTERVTKAADSVTAELDVEEEVPQIDSKLAHMIEARQSLQRRWKKQRNNRRLRKRVAELGRAIEKYSRELCTQQWHATCSAADGQLHKGQTWKLLRHLLDDKSTKGQQQHRLAQTIYTAVKTLGEEEASKRINANLIHKYRDDPSALLKELEKRFVPTGTPPQYPNYPHAEESNEELDEDTTIETEQTLAMIRRVSNRRSGLQERYLLHLVEACVSSRITYHLPLHRLTKSEQIRVDPMLRKATKLAHDLPHYTATKVC</sequence>
<evidence type="ECO:0000313" key="1">
    <source>
        <dbReference type="EMBL" id="KAH7965485.1"/>
    </source>
</evidence>
<keyword evidence="2" id="KW-1185">Reference proteome</keyword>
<reference evidence="1" key="1">
    <citation type="submission" date="2020-05" db="EMBL/GenBank/DDBJ databases">
        <title>Large-scale comparative analyses of tick genomes elucidate their genetic diversity and vector capacities.</title>
        <authorList>
            <person name="Jia N."/>
            <person name="Wang J."/>
            <person name="Shi W."/>
            <person name="Du L."/>
            <person name="Sun Y."/>
            <person name="Zhan W."/>
            <person name="Jiang J."/>
            <person name="Wang Q."/>
            <person name="Zhang B."/>
            <person name="Ji P."/>
            <person name="Sakyi L.B."/>
            <person name="Cui X."/>
            <person name="Yuan T."/>
            <person name="Jiang B."/>
            <person name="Yang W."/>
            <person name="Lam T.T.-Y."/>
            <person name="Chang Q."/>
            <person name="Ding S."/>
            <person name="Wang X."/>
            <person name="Zhu J."/>
            <person name="Ruan X."/>
            <person name="Zhao L."/>
            <person name="Wei J."/>
            <person name="Que T."/>
            <person name="Du C."/>
            <person name="Cheng J."/>
            <person name="Dai P."/>
            <person name="Han X."/>
            <person name="Huang E."/>
            <person name="Gao Y."/>
            <person name="Liu J."/>
            <person name="Shao H."/>
            <person name="Ye R."/>
            <person name="Li L."/>
            <person name="Wei W."/>
            <person name="Wang X."/>
            <person name="Wang C."/>
            <person name="Yang T."/>
            <person name="Huo Q."/>
            <person name="Li W."/>
            <person name="Guo W."/>
            <person name="Chen H."/>
            <person name="Zhou L."/>
            <person name="Ni X."/>
            <person name="Tian J."/>
            <person name="Zhou Y."/>
            <person name="Sheng Y."/>
            <person name="Liu T."/>
            <person name="Pan Y."/>
            <person name="Xia L."/>
            <person name="Li J."/>
            <person name="Zhao F."/>
            <person name="Cao W."/>
        </authorList>
    </citation>
    <scope>NUCLEOTIDE SEQUENCE</scope>
    <source>
        <strain evidence="1">Dsil-2018</strain>
    </source>
</reference>
<proteinExistence type="predicted"/>
<name>A0ACB8DBR6_DERSI</name>
<dbReference type="EMBL" id="CM023471">
    <property type="protein sequence ID" value="KAH7965485.1"/>
    <property type="molecule type" value="Genomic_DNA"/>
</dbReference>
<accession>A0ACB8DBR6</accession>
<dbReference type="Proteomes" id="UP000821865">
    <property type="component" value="Chromosome 2"/>
</dbReference>
<comment type="caution">
    <text evidence="1">The sequence shown here is derived from an EMBL/GenBank/DDBJ whole genome shotgun (WGS) entry which is preliminary data.</text>
</comment>